<dbReference type="Gene3D" id="3.40.390.10">
    <property type="entry name" value="Collagenase (Catalytic Domain)"/>
    <property type="match status" value="1"/>
</dbReference>
<evidence type="ECO:0000256" key="5">
    <source>
        <dbReference type="ARBA" id="ARBA00023049"/>
    </source>
</evidence>
<dbReference type="InterPro" id="IPR001506">
    <property type="entry name" value="Peptidase_M12A"/>
</dbReference>
<feature type="domain" description="Peptidase M12A" evidence="9">
    <location>
        <begin position="178"/>
        <end position="312"/>
    </location>
</feature>
<sequence>MVPAKFLVIFVLCLGISDANFLRKLLKELSDRDAEDFQDEIGTNTDSLGRELLRLRDQNSYYDDSVTDSPTQYVESTTLSGSPEGVDDPAKEEEKLEEDTSNGGELLDHEIVHKDSTLAKLISSMDVIVHGQDKKPMGLHPESDRKQKEDSLDQHKYTPEQLMEKALGLENDNDFKRNFEVGSSILWENGIVPYTLVGNLSNSEEKAIIEKAIEELAKKTCIQLVPKDSIKTQDLSHKSYLEFVPETSCSSWVGRHTSGKQEITLQNPGCVHHSIVLHEILHAIGMEHEQSRSDRDKYIKVFMENIEFLPIC</sequence>
<dbReference type="PROSITE" id="PS51864">
    <property type="entry name" value="ASTACIN"/>
    <property type="match status" value="1"/>
</dbReference>
<evidence type="ECO:0000256" key="7">
    <source>
        <dbReference type="RuleBase" id="RU361183"/>
    </source>
</evidence>
<dbReference type="EMBL" id="CACVKT020005673">
    <property type="protein sequence ID" value="CAC5397286.1"/>
    <property type="molecule type" value="Genomic_DNA"/>
</dbReference>
<evidence type="ECO:0000313" key="11">
    <source>
        <dbReference type="Proteomes" id="UP000507470"/>
    </source>
</evidence>
<dbReference type="GO" id="GO:0004222">
    <property type="term" value="F:metalloendopeptidase activity"/>
    <property type="evidence" value="ECO:0007669"/>
    <property type="project" value="UniProtKB-UniRule"/>
</dbReference>
<feature type="signal peptide" evidence="7">
    <location>
        <begin position="1"/>
        <end position="19"/>
    </location>
</feature>
<evidence type="ECO:0000256" key="8">
    <source>
        <dbReference type="SAM" id="MobiDB-lite"/>
    </source>
</evidence>
<comment type="cofactor">
    <cofactor evidence="6 7">
        <name>Zn(2+)</name>
        <dbReference type="ChEBI" id="CHEBI:29105"/>
    </cofactor>
    <text evidence="6 7">Binds 1 zinc ion per subunit.</text>
</comment>
<evidence type="ECO:0000256" key="1">
    <source>
        <dbReference type="ARBA" id="ARBA00022670"/>
    </source>
</evidence>
<dbReference type="PRINTS" id="PR00480">
    <property type="entry name" value="ASTACIN"/>
</dbReference>
<feature type="binding site" evidence="6">
    <location>
        <position position="282"/>
    </location>
    <ligand>
        <name>Zn(2+)</name>
        <dbReference type="ChEBI" id="CHEBI:29105"/>
        <note>catalytic</note>
    </ligand>
</feature>
<dbReference type="InterPro" id="IPR006026">
    <property type="entry name" value="Peptidase_Metallo"/>
</dbReference>
<keyword evidence="5 6" id="KW-0482">Metalloprotease</keyword>
<proteinExistence type="predicted"/>
<feature type="region of interest" description="Disordered" evidence="8">
    <location>
        <begin position="61"/>
        <end position="102"/>
    </location>
</feature>
<protein>
    <recommendedName>
        <fullName evidence="7">Metalloendopeptidase</fullName>
        <ecNumber evidence="7">3.4.24.-</ecNumber>
    </recommendedName>
</protein>
<feature type="compositionally biased region" description="Polar residues" evidence="8">
    <location>
        <begin position="61"/>
        <end position="81"/>
    </location>
</feature>
<dbReference type="SMART" id="SM00235">
    <property type="entry name" value="ZnMc"/>
    <property type="match status" value="1"/>
</dbReference>
<dbReference type="PANTHER" id="PTHR10127">
    <property type="entry name" value="DISCOIDIN, CUB, EGF, LAMININ , AND ZINC METALLOPROTEASE DOMAIN CONTAINING"/>
    <property type="match status" value="1"/>
</dbReference>
<evidence type="ECO:0000256" key="2">
    <source>
        <dbReference type="ARBA" id="ARBA00022723"/>
    </source>
</evidence>
<feature type="region of interest" description="Disordered" evidence="8">
    <location>
        <begin position="133"/>
        <end position="152"/>
    </location>
</feature>
<dbReference type="Proteomes" id="UP000507470">
    <property type="component" value="Unassembled WGS sequence"/>
</dbReference>
<keyword evidence="3 6" id="KW-0378">Hydrolase</keyword>
<keyword evidence="7" id="KW-0732">Signal</keyword>
<name>A0A6J8CPB3_MYTCO</name>
<organism evidence="10 11">
    <name type="scientific">Mytilus coruscus</name>
    <name type="common">Sea mussel</name>
    <dbReference type="NCBI Taxonomy" id="42192"/>
    <lineage>
        <taxon>Eukaryota</taxon>
        <taxon>Metazoa</taxon>
        <taxon>Spiralia</taxon>
        <taxon>Lophotrochozoa</taxon>
        <taxon>Mollusca</taxon>
        <taxon>Bivalvia</taxon>
        <taxon>Autobranchia</taxon>
        <taxon>Pteriomorphia</taxon>
        <taxon>Mytilida</taxon>
        <taxon>Mytiloidea</taxon>
        <taxon>Mytilidae</taxon>
        <taxon>Mytilinae</taxon>
        <taxon>Mytilus</taxon>
    </lineage>
</organism>
<dbReference type="EC" id="3.4.24.-" evidence="7"/>
<evidence type="ECO:0000256" key="3">
    <source>
        <dbReference type="ARBA" id="ARBA00022801"/>
    </source>
</evidence>
<dbReference type="GO" id="GO:0008270">
    <property type="term" value="F:zinc ion binding"/>
    <property type="evidence" value="ECO:0007669"/>
    <property type="project" value="UniProtKB-UniRule"/>
</dbReference>
<dbReference type="InterPro" id="IPR024079">
    <property type="entry name" value="MetalloPept_cat_dom_sf"/>
</dbReference>
<keyword evidence="1 6" id="KW-0645">Protease</keyword>
<keyword evidence="2 6" id="KW-0479">Metal-binding</keyword>
<dbReference type="SUPFAM" id="SSF55486">
    <property type="entry name" value="Metalloproteases ('zincins'), catalytic domain"/>
    <property type="match status" value="1"/>
</dbReference>
<comment type="caution">
    <text evidence="6">Lacks conserved residue(s) required for the propagation of feature annotation.</text>
</comment>
<dbReference type="Pfam" id="PF01400">
    <property type="entry name" value="Astacin"/>
    <property type="match status" value="1"/>
</dbReference>
<feature type="binding site" evidence="6">
    <location>
        <position position="278"/>
    </location>
    <ligand>
        <name>Zn(2+)</name>
        <dbReference type="ChEBI" id="CHEBI:29105"/>
        <note>catalytic</note>
    </ligand>
</feature>
<evidence type="ECO:0000313" key="10">
    <source>
        <dbReference type="EMBL" id="CAC5397286.1"/>
    </source>
</evidence>
<dbReference type="PANTHER" id="PTHR10127:SF780">
    <property type="entry name" value="METALLOENDOPEPTIDASE"/>
    <property type="match status" value="1"/>
</dbReference>
<evidence type="ECO:0000259" key="9">
    <source>
        <dbReference type="PROSITE" id="PS51864"/>
    </source>
</evidence>
<feature type="active site" evidence="6">
    <location>
        <position position="279"/>
    </location>
</feature>
<accession>A0A6J8CPB3</accession>
<dbReference type="AlphaFoldDB" id="A0A6J8CPB3"/>
<reference evidence="10 11" key="1">
    <citation type="submission" date="2020-06" db="EMBL/GenBank/DDBJ databases">
        <authorList>
            <person name="Li R."/>
            <person name="Bekaert M."/>
        </authorList>
    </citation>
    <scope>NUCLEOTIDE SEQUENCE [LARGE SCALE GENOMIC DNA]</scope>
    <source>
        <strain evidence="11">wild</strain>
    </source>
</reference>
<feature type="chain" id="PRO_5027148311" description="Metalloendopeptidase" evidence="7">
    <location>
        <begin position="20"/>
        <end position="312"/>
    </location>
</feature>
<keyword evidence="11" id="KW-1185">Reference proteome</keyword>
<keyword evidence="4 6" id="KW-0862">Zinc</keyword>
<feature type="binding site" evidence="6">
    <location>
        <position position="288"/>
    </location>
    <ligand>
        <name>Zn(2+)</name>
        <dbReference type="ChEBI" id="CHEBI:29105"/>
        <note>catalytic</note>
    </ligand>
</feature>
<evidence type="ECO:0000256" key="4">
    <source>
        <dbReference type="ARBA" id="ARBA00022833"/>
    </source>
</evidence>
<evidence type="ECO:0000256" key="6">
    <source>
        <dbReference type="PROSITE-ProRule" id="PRU01211"/>
    </source>
</evidence>
<dbReference type="GO" id="GO:0006508">
    <property type="term" value="P:proteolysis"/>
    <property type="evidence" value="ECO:0007669"/>
    <property type="project" value="UniProtKB-KW"/>
</dbReference>
<dbReference type="OrthoDB" id="291007at2759"/>
<gene>
    <name evidence="10" type="ORF">MCOR_31739</name>
</gene>